<dbReference type="Proteomes" id="UP000009183">
    <property type="component" value="Chromosome 18"/>
</dbReference>
<evidence type="ECO:0000313" key="2">
    <source>
        <dbReference type="Proteomes" id="UP000009183"/>
    </source>
</evidence>
<gene>
    <name evidence="1" type="ordered locus">VIT_18s0122g01250</name>
</gene>
<name>D7UDA6_VITVI</name>
<protein>
    <submittedName>
        <fullName evidence="1">Uncharacterized protein</fullName>
    </submittedName>
</protein>
<organism evidence="1 2">
    <name type="scientific">Vitis vinifera</name>
    <name type="common">Grape</name>
    <dbReference type="NCBI Taxonomy" id="29760"/>
    <lineage>
        <taxon>Eukaryota</taxon>
        <taxon>Viridiplantae</taxon>
        <taxon>Streptophyta</taxon>
        <taxon>Embryophyta</taxon>
        <taxon>Tracheophyta</taxon>
        <taxon>Spermatophyta</taxon>
        <taxon>Magnoliopsida</taxon>
        <taxon>eudicotyledons</taxon>
        <taxon>Gunneridae</taxon>
        <taxon>Pentapetalae</taxon>
        <taxon>rosids</taxon>
        <taxon>Vitales</taxon>
        <taxon>Vitaceae</taxon>
        <taxon>Viteae</taxon>
        <taxon>Vitis</taxon>
    </lineage>
</organism>
<dbReference type="InParanoid" id="D7UDA6"/>
<dbReference type="EMBL" id="FN596759">
    <property type="protein sequence ID" value="CBI40721.3"/>
    <property type="molecule type" value="Genomic_DNA"/>
</dbReference>
<reference evidence="2" key="1">
    <citation type="journal article" date="2007" name="Nature">
        <title>The grapevine genome sequence suggests ancestral hexaploidization in major angiosperm phyla.</title>
        <authorList>
            <consortium name="The French-Italian Public Consortium for Grapevine Genome Characterization."/>
            <person name="Jaillon O."/>
            <person name="Aury J.-M."/>
            <person name="Noel B."/>
            <person name="Policriti A."/>
            <person name="Clepet C."/>
            <person name="Casagrande A."/>
            <person name="Choisne N."/>
            <person name="Aubourg S."/>
            <person name="Vitulo N."/>
            <person name="Jubin C."/>
            <person name="Vezzi A."/>
            <person name="Legeai F."/>
            <person name="Hugueney P."/>
            <person name="Dasilva C."/>
            <person name="Horner D."/>
            <person name="Mica E."/>
            <person name="Jublot D."/>
            <person name="Poulain J."/>
            <person name="Bruyere C."/>
            <person name="Billault A."/>
            <person name="Segurens B."/>
            <person name="Gouyvenoux M."/>
            <person name="Ugarte E."/>
            <person name="Cattonaro F."/>
            <person name="Anthouard V."/>
            <person name="Vico V."/>
            <person name="Del Fabbro C."/>
            <person name="Alaux M."/>
            <person name="Di Gaspero G."/>
            <person name="Dumas V."/>
            <person name="Felice N."/>
            <person name="Paillard S."/>
            <person name="Juman I."/>
            <person name="Moroldo M."/>
            <person name="Scalabrin S."/>
            <person name="Canaguier A."/>
            <person name="Le Clainche I."/>
            <person name="Malacrida G."/>
            <person name="Durand E."/>
            <person name="Pesole G."/>
            <person name="Laucou V."/>
            <person name="Chatelet P."/>
            <person name="Merdinoglu D."/>
            <person name="Delledonne M."/>
            <person name="Pezzotti M."/>
            <person name="Lecharny A."/>
            <person name="Scarpelli C."/>
            <person name="Artiguenave F."/>
            <person name="Pe M.E."/>
            <person name="Valle G."/>
            <person name="Morgante M."/>
            <person name="Caboche M."/>
            <person name="Adam-Blondon A.-F."/>
            <person name="Weissenbach J."/>
            <person name="Quetier F."/>
            <person name="Wincker P."/>
        </authorList>
    </citation>
    <scope>NUCLEOTIDE SEQUENCE [LARGE SCALE GENOMIC DNA]</scope>
    <source>
        <strain evidence="2">cv. Pinot noir / PN40024</strain>
    </source>
</reference>
<dbReference type="HOGENOM" id="CLU_3128164_0_0_1"/>
<dbReference type="AlphaFoldDB" id="D7UDA6"/>
<sequence length="50" mass="6030">MRRERFQNTCHANKMKNSDIDTWESDGKRALQHLDLVRLPRHRGNAEKRI</sequence>
<dbReference type="PaxDb" id="29760-VIT_18s0122g01250.t01"/>
<proteinExistence type="predicted"/>
<evidence type="ECO:0000313" key="1">
    <source>
        <dbReference type="EMBL" id="CBI40721.3"/>
    </source>
</evidence>
<accession>D7UDA6</accession>
<keyword evidence="2" id="KW-1185">Reference proteome</keyword>